<dbReference type="PRINTS" id="PR00176">
    <property type="entry name" value="NANEUSMPORT"/>
</dbReference>
<accession>A0A382D6U7</accession>
<dbReference type="InterPro" id="IPR047218">
    <property type="entry name" value="YocR/YhdH-like"/>
</dbReference>
<dbReference type="InterPro" id="IPR000175">
    <property type="entry name" value="Na/ntran_symport"/>
</dbReference>
<keyword evidence="2" id="KW-0813">Transport</keyword>
<protein>
    <recommendedName>
        <fullName evidence="8">Sodium-dependent transporter</fullName>
    </recommendedName>
</protein>
<evidence type="ECO:0000256" key="1">
    <source>
        <dbReference type="ARBA" id="ARBA00004141"/>
    </source>
</evidence>
<feature type="transmembrane region" description="Helical" evidence="6">
    <location>
        <begin position="85"/>
        <end position="115"/>
    </location>
</feature>
<feature type="transmembrane region" description="Helical" evidence="6">
    <location>
        <begin position="349"/>
        <end position="372"/>
    </location>
</feature>
<keyword evidence="4 6" id="KW-1133">Transmembrane helix</keyword>
<evidence type="ECO:0000256" key="6">
    <source>
        <dbReference type="SAM" id="Phobius"/>
    </source>
</evidence>
<feature type="transmembrane region" description="Helical" evidence="6">
    <location>
        <begin position="12"/>
        <end position="29"/>
    </location>
</feature>
<feature type="transmembrane region" description="Helical" evidence="6">
    <location>
        <begin position="392"/>
        <end position="413"/>
    </location>
</feature>
<dbReference type="GO" id="GO:0016020">
    <property type="term" value="C:membrane"/>
    <property type="evidence" value="ECO:0007669"/>
    <property type="project" value="UniProtKB-SubCell"/>
</dbReference>
<dbReference type="PROSITE" id="PS50267">
    <property type="entry name" value="NA_NEUROTRAN_SYMP_3"/>
    <property type="match status" value="1"/>
</dbReference>
<feature type="transmembrane region" description="Helical" evidence="6">
    <location>
        <begin position="312"/>
        <end position="337"/>
    </location>
</feature>
<comment type="subcellular location">
    <subcellularLocation>
        <location evidence="1">Membrane</location>
        <topology evidence="1">Multi-pass membrane protein</topology>
    </subcellularLocation>
</comment>
<dbReference type="EMBL" id="UINC01037860">
    <property type="protein sequence ID" value="SVB33995.1"/>
    <property type="molecule type" value="Genomic_DNA"/>
</dbReference>
<dbReference type="CDD" id="cd10336">
    <property type="entry name" value="SLC6sbd_Tyt1-Like"/>
    <property type="match status" value="1"/>
</dbReference>
<keyword evidence="5 6" id="KW-0472">Membrane</keyword>
<feature type="transmembrane region" description="Helical" evidence="6">
    <location>
        <begin position="174"/>
        <end position="193"/>
    </location>
</feature>
<proteinExistence type="predicted"/>
<feature type="transmembrane region" description="Helical" evidence="6">
    <location>
        <begin position="213"/>
        <end position="238"/>
    </location>
</feature>
<dbReference type="InterPro" id="IPR037272">
    <property type="entry name" value="SNS_sf"/>
</dbReference>
<dbReference type="SUPFAM" id="SSF161070">
    <property type="entry name" value="SNF-like"/>
    <property type="match status" value="1"/>
</dbReference>
<evidence type="ECO:0000256" key="4">
    <source>
        <dbReference type="ARBA" id="ARBA00022989"/>
    </source>
</evidence>
<organism evidence="7">
    <name type="scientific">marine metagenome</name>
    <dbReference type="NCBI Taxonomy" id="408172"/>
    <lineage>
        <taxon>unclassified sequences</taxon>
        <taxon>metagenomes</taxon>
        <taxon>ecological metagenomes</taxon>
    </lineage>
</organism>
<keyword evidence="3 6" id="KW-0812">Transmembrane</keyword>
<feature type="transmembrane region" description="Helical" evidence="6">
    <location>
        <begin position="41"/>
        <end position="65"/>
    </location>
</feature>
<dbReference type="PANTHER" id="PTHR42948">
    <property type="entry name" value="TRANSPORTER"/>
    <property type="match status" value="1"/>
</dbReference>
<evidence type="ECO:0000256" key="5">
    <source>
        <dbReference type="ARBA" id="ARBA00023136"/>
    </source>
</evidence>
<feature type="transmembrane region" description="Helical" evidence="6">
    <location>
        <begin position="144"/>
        <end position="162"/>
    </location>
</feature>
<feature type="transmembrane region" description="Helical" evidence="6">
    <location>
        <begin position="250"/>
        <end position="274"/>
    </location>
</feature>
<sequence>MKDLRENWSSNFGFVLAATGSAIGLGNLWKFPFITWKNDGGAFVLIYLICIVAVGLPIMMAELLVGRKTQKSAVGAMRETMGPKWGWVGTWGVMAGFVILSYYAVVAGWSIFYLFQTLQWSFSGFPSQANMGGLFSDLAANGTMQTTLSGTFMFLTVAVVFFGVHGGIEKTARLCLPALFVILLLLLFSALTMEGSAEALRFIFRPNFSELSSAAILEALGHSFFTLSLGMGTMIVYGSYVARNRSLVNAAGSIVVLDTVIALIASIIMFSVIFTVPGMPEQVDGSSVGMLFISLPQLFYEVVPFGVILAPAFYLLVALAALTSTISLLEVVVSYFIDQKNMERSRATLLSGACIYVFTFLSGMSFGELPWLSNFEFFEGKARFFATMDHFASNWALPLGGLLITMGVGWFIPARDTETELIGNGSPKWFSYKAWLFSVRFIAPAAVAAILIAVIFFGKDFS</sequence>
<dbReference type="NCBIfam" id="NF037979">
    <property type="entry name" value="Na_transp"/>
    <property type="match status" value="1"/>
</dbReference>
<evidence type="ECO:0000256" key="2">
    <source>
        <dbReference type="ARBA" id="ARBA00022448"/>
    </source>
</evidence>
<feature type="transmembrane region" description="Helical" evidence="6">
    <location>
        <begin position="434"/>
        <end position="457"/>
    </location>
</feature>
<evidence type="ECO:0000256" key="3">
    <source>
        <dbReference type="ARBA" id="ARBA00022692"/>
    </source>
</evidence>
<evidence type="ECO:0008006" key="8">
    <source>
        <dbReference type="Google" id="ProtNLM"/>
    </source>
</evidence>
<name>A0A382D6U7_9ZZZZ</name>
<dbReference type="PANTHER" id="PTHR42948:SF1">
    <property type="entry name" value="TRANSPORTER"/>
    <property type="match status" value="1"/>
</dbReference>
<reference evidence="7" key="1">
    <citation type="submission" date="2018-05" db="EMBL/GenBank/DDBJ databases">
        <authorList>
            <person name="Lanie J.A."/>
            <person name="Ng W.-L."/>
            <person name="Kazmierczak K.M."/>
            <person name="Andrzejewski T.M."/>
            <person name="Davidsen T.M."/>
            <person name="Wayne K.J."/>
            <person name="Tettelin H."/>
            <person name="Glass J.I."/>
            <person name="Rusch D."/>
            <person name="Podicherti R."/>
            <person name="Tsui H.-C.T."/>
            <person name="Winkler M.E."/>
        </authorList>
    </citation>
    <scope>NUCLEOTIDE SEQUENCE</scope>
</reference>
<dbReference type="Pfam" id="PF00209">
    <property type="entry name" value="SNF"/>
    <property type="match status" value="2"/>
</dbReference>
<dbReference type="AlphaFoldDB" id="A0A382D6U7"/>
<gene>
    <name evidence="7" type="ORF">METZ01_LOCUS186849</name>
</gene>
<evidence type="ECO:0000313" key="7">
    <source>
        <dbReference type="EMBL" id="SVB33995.1"/>
    </source>
</evidence>